<evidence type="ECO:0000256" key="1">
    <source>
        <dbReference type="ARBA" id="ARBA00022603"/>
    </source>
</evidence>
<dbReference type="Proteomes" id="UP000279799">
    <property type="component" value="Chromosome"/>
</dbReference>
<dbReference type="InterPro" id="IPR001537">
    <property type="entry name" value="SpoU_MeTrfase"/>
</dbReference>
<dbReference type="PANTHER" id="PTHR46429:SF2">
    <property type="entry name" value="TRNA_RRNA METHYLTRANSFERASE"/>
    <property type="match status" value="1"/>
</dbReference>
<organism evidence="5 6">
    <name type="scientific">Actinobacillus delphinicola</name>
    <dbReference type="NCBI Taxonomy" id="51161"/>
    <lineage>
        <taxon>Bacteria</taxon>
        <taxon>Pseudomonadati</taxon>
        <taxon>Pseudomonadota</taxon>
        <taxon>Gammaproteobacteria</taxon>
        <taxon>Pasteurellales</taxon>
        <taxon>Pasteurellaceae</taxon>
        <taxon>Actinobacillus</taxon>
    </lineage>
</organism>
<evidence type="ECO:0000313" key="6">
    <source>
        <dbReference type="Proteomes" id="UP000279799"/>
    </source>
</evidence>
<dbReference type="GO" id="GO:0008173">
    <property type="term" value="F:RNA methyltransferase activity"/>
    <property type="evidence" value="ECO:0007669"/>
    <property type="project" value="InterPro"/>
</dbReference>
<dbReference type="EMBL" id="LR134510">
    <property type="protein sequence ID" value="VEJ09339.1"/>
    <property type="molecule type" value="Genomic_DNA"/>
</dbReference>
<name>A0A448TTM6_9PAST</name>
<dbReference type="EC" id="2.1.1.185" evidence="5"/>
<protein>
    <submittedName>
        <fullName evidence="5">rRNA methyltransferase</fullName>
        <ecNumber evidence="5">2.1.1.185</ecNumber>
    </submittedName>
</protein>
<dbReference type="SUPFAM" id="SSF55315">
    <property type="entry name" value="L30e-like"/>
    <property type="match status" value="1"/>
</dbReference>
<feature type="domain" description="RNA 2-O ribose methyltransferase substrate binding" evidence="4">
    <location>
        <begin position="112"/>
        <end position="187"/>
    </location>
</feature>
<dbReference type="SUPFAM" id="SSF75217">
    <property type="entry name" value="alpha/beta knot"/>
    <property type="match status" value="1"/>
</dbReference>
<dbReference type="PIRSF" id="PIRSF006280">
    <property type="entry name" value="YfiF_prd"/>
    <property type="match status" value="1"/>
</dbReference>
<proteinExistence type="predicted"/>
<accession>A0A448TTM6</accession>
<dbReference type="InterPro" id="IPR029026">
    <property type="entry name" value="tRNA_m1G_MTases_N"/>
</dbReference>
<feature type="compositionally biased region" description="Polar residues" evidence="3">
    <location>
        <begin position="1"/>
        <end position="15"/>
    </location>
</feature>
<keyword evidence="1 5" id="KW-0489">Methyltransferase</keyword>
<gene>
    <name evidence="5" type="primary">rlmB_2</name>
    <name evidence="5" type="ORF">NCTC12871_00788</name>
</gene>
<dbReference type="GO" id="GO:0005829">
    <property type="term" value="C:cytosol"/>
    <property type="evidence" value="ECO:0007669"/>
    <property type="project" value="TreeGrafter"/>
</dbReference>
<dbReference type="InterPro" id="IPR016479">
    <property type="entry name" value="YfiF_prd"/>
</dbReference>
<dbReference type="SMART" id="SM00967">
    <property type="entry name" value="SpoU_sub_bind"/>
    <property type="match status" value="1"/>
</dbReference>
<evidence type="ECO:0000256" key="2">
    <source>
        <dbReference type="ARBA" id="ARBA00022679"/>
    </source>
</evidence>
<dbReference type="InterPro" id="IPR029064">
    <property type="entry name" value="Ribosomal_eL30-like_sf"/>
</dbReference>
<dbReference type="KEGG" id="adp:NCTC12871_00788"/>
<evidence type="ECO:0000313" key="5">
    <source>
        <dbReference type="EMBL" id="VEJ09339.1"/>
    </source>
</evidence>
<feature type="compositionally biased region" description="Basic and acidic residues" evidence="3">
    <location>
        <begin position="17"/>
        <end position="28"/>
    </location>
</feature>
<dbReference type="Gene3D" id="3.40.1280.10">
    <property type="match status" value="1"/>
</dbReference>
<evidence type="ECO:0000259" key="4">
    <source>
        <dbReference type="SMART" id="SM00967"/>
    </source>
</evidence>
<dbReference type="AlphaFoldDB" id="A0A448TTM6"/>
<dbReference type="RefSeq" id="WP_126599185.1">
    <property type="nucleotide sequence ID" value="NZ_LR134510.1"/>
</dbReference>
<dbReference type="InterPro" id="IPR013123">
    <property type="entry name" value="SpoU_subst-bd"/>
</dbReference>
<dbReference type="Pfam" id="PF08032">
    <property type="entry name" value="SpoU_sub_bind"/>
    <property type="match status" value="1"/>
</dbReference>
<feature type="region of interest" description="Disordered" evidence="3">
    <location>
        <begin position="1"/>
        <end position="64"/>
    </location>
</feature>
<dbReference type="GO" id="GO:0032259">
    <property type="term" value="P:methylation"/>
    <property type="evidence" value="ECO:0007669"/>
    <property type="project" value="UniProtKB-KW"/>
</dbReference>
<dbReference type="OrthoDB" id="9785673at2"/>
<dbReference type="GO" id="GO:0003723">
    <property type="term" value="F:RNA binding"/>
    <property type="evidence" value="ECO:0007669"/>
    <property type="project" value="InterPro"/>
</dbReference>
<keyword evidence="2 5" id="KW-0808">Transferase</keyword>
<dbReference type="CDD" id="cd18095">
    <property type="entry name" value="SpoU-like_rRNA-MTase"/>
    <property type="match status" value="1"/>
</dbReference>
<reference evidence="5 6" key="1">
    <citation type="submission" date="2018-12" db="EMBL/GenBank/DDBJ databases">
        <authorList>
            <consortium name="Pathogen Informatics"/>
        </authorList>
    </citation>
    <scope>NUCLEOTIDE SEQUENCE [LARGE SCALE GENOMIC DNA]</scope>
    <source>
        <strain evidence="5 6">NCTC12871</strain>
    </source>
</reference>
<sequence>MMKSSKPTFQESKQTNRFRERVAHEKKSQGKTTFQEKLASRPTFKKNSRPARKETEQVTRTQTSLSTAAGNGSVNVIIKKTERKAQSYEKKTGPLSPRAPEKIKKNRAQEMKVYGEKACLALFKEHPENIIRAWSTVQMSHRIGEIFSYLAANKKAYHVVSQEELNLASGTEHNGGICFLVKKPRTFTLSGYLDIPRKKDALILVNRISNAYNLGGIIRTAAIFGVTGVISDNMANLYNSATLRVAEGGMEYIRPLSAEDNISALDLLREKGYQVVHLSPNGNKTSLGQMKFDDKVVFVLSEEADDELIQPQDLHPNLTPTNPLQTELNISVATGILLSHWATQY</sequence>
<dbReference type="InterPro" id="IPR029028">
    <property type="entry name" value="Alpha/beta_knot_MTases"/>
</dbReference>
<dbReference type="Pfam" id="PF00588">
    <property type="entry name" value="SpoU_methylase"/>
    <property type="match status" value="1"/>
</dbReference>
<dbReference type="PANTHER" id="PTHR46429">
    <property type="entry name" value="23S RRNA (GUANOSINE-2'-O-)-METHYLTRANSFERASE RLMB"/>
    <property type="match status" value="1"/>
</dbReference>
<dbReference type="GO" id="GO:0006396">
    <property type="term" value="P:RNA processing"/>
    <property type="evidence" value="ECO:0007669"/>
    <property type="project" value="InterPro"/>
</dbReference>
<dbReference type="InterPro" id="IPR004441">
    <property type="entry name" value="rRNA_MeTrfase_TrmH"/>
</dbReference>
<evidence type="ECO:0000256" key="3">
    <source>
        <dbReference type="SAM" id="MobiDB-lite"/>
    </source>
</evidence>
<keyword evidence="6" id="KW-1185">Reference proteome</keyword>